<sequence>MEMELSFVWLSSTLVGTSKCGKSEIIRVVRSSGDFGDREKNKMTNKRGTWDD</sequence>
<evidence type="ECO:0000313" key="1">
    <source>
        <dbReference type="EMBL" id="KAB2629410.1"/>
    </source>
</evidence>
<dbReference type="Proteomes" id="UP000327157">
    <property type="component" value="Chromosome 8"/>
</dbReference>
<keyword evidence="2" id="KW-1185">Reference proteome</keyword>
<comment type="caution">
    <text evidence="1">The sequence shown here is derived from an EMBL/GenBank/DDBJ whole genome shotgun (WGS) entry which is preliminary data.</text>
</comment>
<gene>
    <name evidence="1" type="ORF">D8674_034205</name>
</gene>
<proteinExistence type="predicted"/>
<protein>
    <submittedName>
        <fullName evidence="1">Uncharacterized protein</fullName>
    </submittedName>
</protein>
<reference evidence="2" key="2">
    <citation type="submission" date="2019-10" db="EMBL/GenBank/DDBJ databases">
        <title>A de novo genome assembly of a pear dwarfing rootstock.</title>
        <authorList>
            <person name="Wang F."/>
            <person name="Wang J."/>
            <person name="Li S."/>
            <person name="Zhang Y."/>
            <person name="Fang M."/>
            <person name="Ma L."/>
            <person name="Zhao Y."/>
            <person name="Jiang S."/>
        </authorList>
    </citation>
    <scope>NUCLEOTIDE SEQUENCE [LARGE SCALE GENOMIC DNA]</scope>
</reference>
<accession>A0A5N5HV66</accession>
<organism evidence="1 2">
    <name type="scientific">Pyrus ussuriensis x Pyrus communis</name>
    <dbReference type="NCBI Taxonomy" id="2448454"/>
    <lineage>
        <taxon>Eukaryota</taxon>
        <taxon>Viridiplantae</taxon>
        <taxon>Streptophyta</taxon>
        <taxon>Embryophyta</taxon>
        <taxon>Tracheophyta</taxon>
        <taxon>Spermatophyta</taxon>
        <taxon>Magnoliopsida</taxon>
        <taxon>eudicotyledons</taxon>
        <taxon>Gunneridae</taxon>
        <taxon>Pentapetalae</taxon>
        <taxon>rosids</taxon>
        <taxon>fabids</taxon>
        <taxon>Rosales</taxon>
        <taxon>Rosaceae</taxon>
        <taxon>Amygdaloideae</taxon>
        <taxon>Maleae</taxon>
        <taxon>Pyrus</taxon>
    </lineage>
</organism>
<dbReference type="AlphaFoldDB" id="A0A5N5HV66"/>
<reference evidence="1 2" key="1">
    <citation type="submission" date="2019-09" db="EMBL/GenBank/DDBJ databases">
        <authorList>
            <person name="Ou C."/>
        </authorList>
    </citation>
    <scope>NUCLEOTIDE SEQUENCE [LARGE SCALE GENOMIC DNA]</scope>
    <source>
        <strain evidence="1">S2</strain>
        <tissue evidence="1">Leaf</tissue>
    </source>
</reference>
<reference evidence="1 2" key="3">
    <citation type="submission" date="2019-11" db="EMBL/GenBank/DDBJ databases">
        <title>A de novo genome assembly of a pear dwarfing rootstock.</title>
        <authorList>
            <person name="Wang F."/>
            <person name="Wang J."/>
            <person name="Li S."/>
            <person name="Zhang Y."/>
            <person name="Fang M."/>
            <person name="Ma L."/>
            <person name="Zhao Y."/>
            <person name="Jiang S."/>
        </authorList>
    </citation>
    <scope>NUCLEOTIDE SEQUENCE [LARGE SCALE GENOMIC DNA]</scope>
    <source>
        <strain evidence="1">S2</strain>
        <tissue evidence="1">Leaf</tissue>
    </source>
</reference>
<evidence type="ECO:0000313" key="2">
    <source>
        <dbReference type="Proteomes" id="UP000327157"/>
    </source>
</evidence>
<name>A0A5N5HV66_9ROSA</name>
<dbReference type="EMBL" id="SMOL01000148">
    <property type="protein sequence ID" value="KAB2629410.1"/>
    <property type="molecule type" value="Genomic_DNA"/>
</dbReference>